<dbReference type="InterPro" id="IPR016054">
    <property type="entry name" value="LY6_UPA_recep-like"/>
</dbReference>
<feature type="domain" description="UPAR/Ly6" evidence="3">
    <location>
        <begin position="22"/>
        <end position="112"/>
    </location>
</feature>
<name>A0ABN8LL17_9CNID</name>
<evidence type="ECO:0000259" key="3">
    <source>
        <dbReference type="Pfam" id="PF00021"/>
    </source>
</evidence>
<organism evidence="4 5">
    <name type="scientific">Porites evermanni</name>
    <dbReference type="NCBI Taxonomy" id="104178"/>
    <lineage>
        <taxon>Eukaryota</taxon>
        <taxon>Metazoa</taxon>
        <taxon>Cnidaria</taxon>
        <taxon>Anthozoa</taxon>
        <taxon>Hexacorallia</taxon>
        <taxon>Scleractinia</taxon>
        <taxon>Fungiina</taxon>
        <taxon>Poritidae</taxon>
        <taxon>Porites</taxon>
    </lineage>
</organism>
<keyword evidence="1" id="KW-1133">Transmembrane helix</keyword>
<keyword evidence="1" id="KW-0812">Transmembrane</keyword>
<dbReference type="InterPro" id="IPR045860">
    <property type="entry name" value="Snake_toxin-like_sf"/>
</dbReference>
<dbReference type="EMBL" id="CALNXI010000039">
    <property type="protein sequence ID" value="CAH3016345.1"/>
    <property type="molecule type" value="Genomic_DNA"/>
</dbReference>
<keyword evidence="1" id="KW-0472">Membrane</keyword>
<dbReference type="CDD" id="cd00117">
    <property type="entry name" value="TFP"/>
    <property type="match status" value="1"/>
</dbReference>
<protein>
    <recommendedName>
        <fullName evidence="3">UPAR/Ly6 domain-containing protein</fullName>
    </recommendedName>
</protein>
<accession>A0ABN8LL17</accession>
<gene>
    <name evidence="4" type="ORF">PEVE_00028162</name>
</gene>
<feature type="transmembrane region" description="Helical" evidence="1">
    <location>
        <begin position="136"/>
        <end position="152"/>
    </location>
</feature>
<keyword evidence="2" id="KW-0732">Signal</keyword>
<reference evidence="4 5" key="1">
    <citation type="submission" date="2022-05" db="EMBL/GenBank/DDBJ databases">
        <authorList>
            <consortium name="Genoscope - CEA"/>
            <person name="William W."/>
        </authorList>
    </citation>
    <scope>NUCLEOTIDE SEQUENCE [LARGE SCALE GENOMIC DNA]</scope>
</reference>
<dbReference type="Proteomes" id="UP001159427">
    <property type="component" value="Unassembled WGS sequence"/>
</dbReference>
<comment type="caution">
    <text evidence="4">The sequence shown here is derived from an EMBL/GenBank/DDBJ whole genome shotgun (WGS) entry which is preliminary data.</text>
</comment>
<evidence type="ECO:0000256" key="2">
    <source>
        <dbReference type="SAM" id="SignalP"/>
    </source>
</evidence>
<evidence type="ECO:0000256" key="1">
    <source>
        <dbReference type="SAM" id="Phobius"/>
    </source>
</evidence>
<proteinExistence type="predicted"/>
<feature type="signal peptide" evidence="2">
    <location>
        <begin position="1"/>
        <end position="20"/>
    </location>
</feature>
<sequence>MLSAITYVMTLLMCFSADYAFSLRCERCFSEVSWQDCNQQIKYDECNTDMTICMKVHQMFLMNSGRRLQRFIKACYFPEMCATEECRETARHGVNASWCEVQCCDQTDFCNEGVTPSWEKAYGGVFGNDTTIRKPSRLRFLIIAVIFLFVLWK</sequence>
<evidence type="ECO:0000313" key="5">
    <source>
        <dbReference type="Proteomes" id="UP001159427"/>
    </source>
</evidence>
<feature type="chain" id="PRO_5046964852" description="UPAR/Ly6 domain-containing protein" evidence="2">
    <location>
        <begin position="21"/>
        <end position="153"/>
    </location>
</feature>
<keyword evidence="5" id="KW-1185">Reference proteome</keyword>
<dbReference type="SUPFAM" id="SSF57302">
    <property type="entry name" value="Snake toxin-like"/>
    <property type="match status" value="1"/>
</dbReference>
<evidence type="ECO:0000313" key="4">
    <source>
        <dbReference type="EMBL" id="CAH3016345.1"/>
    </source>
</evidence>
<dbReference type="Pfam" id="PF00021">
    <property type="entry name" value="UPAR_LY6"/>
    <property type="match status" value="1"/>
</dbReference>